<protein>
    <submittedName>
        <fullName evidence="1">Uncharacterized protein</fullName>
    </submittedName>
</protein>
<dbReference type="AlphaFoldDB" id="A0A537JB58"/>
<comment type="caution">
    <text evidence="1">The sequence shown here is derived from an EMBL/GenBank/DDBJ whole genome shotgun (WGS) entry which is preliminary data.</text>
</comment>
<evidence type="ECO:0000313" key="1">
    <source>
        <dbReference type="EMBL" id="TMI80582.1"/>
    </source>
</evidence>
<dbReference type="Gene3D" id="3.40.91.30">
    <property type="match status" value="1"/>
</dbReference>
<proteinExistence type="predicted"/>
<gene>
    <name evidence="1" type="ORF">E6H04_08395</name>
</gene>
<name>A0A537JB58_9BACT</name>
<sequence length="120" mass="14345">MKTSRGGATDTVRFANRSEEEFAKILDFYGIRWEYEPRTFPLEWDDRGRVIESFNPDFYLPECDLFIELTTLKQSLVTRKNRKVRRLRELYPGVNIKIFYGRDFRQLLLKYGLRPTAAAR</sequence>
<dbReference type="Proteomes" id="UP000320048">
    <property type="component" value="Unassembled WGS sequence"/>
</dbReference>
<organism evidence="1 2">
    <name type="scientific">Candidatus Segetimicrobium genomatis</name>
    <dbReference type="NCBI Taxonomy" id="2569760"/>
    <lineage>
        <taxon>Bacteria</taxon>
        <taxon>Bacillati</taxon>
        <taxon>Candidatus Sysuimicrobiota</taxon>
        <taxon>Candidatus Sysuimicrobiia</taxon>
        <taxon>Candidatus Sysuimicrobiales</taxon>
        <taxon>Candidatus Segetimicrobiaceae</taxon>
        <taxon>Candidatus Segetimicrobium</taxon>
    </lineage>
</organism>
<evidence type="ECO:0000313" key="2">
    <source>
        <dbReference type="Proteomes" id="UP000320048"/>
    </source>
</evidence>
<dbReference type="EMBL" id="VBAO01000212">
    <property type="protein sequence ID" value="TMI80582.1"/>
    <property type="molecule type" value="Genomic_DNA"/>
</dbReference>
<reference evidence="1 2" key="1">
    <citation type="journal article" date="2019" name="Nat. Microbiol.">
        <title>Mediterranean grassland soil C-N compound turnover is dependent on rainfall and depth, and is mediated by genomically divergent microorganisms.</title>
        <authorList>
            <person name="Diamond S."/>
            <person name="Andeer P.F."/>
            <person name="Li Z."/>
            <person name="Crits-Christoph A."/>
            <person name="Burstein D."/>
            <person name="Anantharaman K."/>
            <person name="Lane K.R."/>
            <person name="Thomas B.C."/>
            <person name="Pan C."/>
            <person name="Northen T.R."/>
            <person name="Banfield J.F."/>
        </authorList>
    </citation>
    <scope>NUCLEOTIDE SEQUENCE [LARGE SCALE GENOMIC DNA]</scope>
    <source>
        <strain evidence="1">NP_7</strain>
    </source>
</reference>
<accession>A0A537JB58</accession>